<dbReference type="EMBL" id="WNDP01000023">
    <property type="protein sequence ID" value="KAF1026441.1"/>
    <property type="molecule type" value="Genomic_DNA"/>
</dbReference>
<sequence>MKNIYILIFISALIACSDKNQDKPQSSSNNEPKVMQADVHEQQSSTTNDVLPVNESKVVADNVALTKDSVQTSQISCSNQNITEWYGFDEAVAEPKCKVVKNFKLQSYKCDVSKNAFGADKDAILLENQDQRIFVYSDSKSCNEMLEIRNSNAP</sequence>
<evidence type="ECO:0008006" key="4">
    <source>
        <dbReference type="Google" id="ProtNLM"/>
    </source>
</evidence>
<protein>
    <recommendedName>
        <fullName evidence="4">Lipoprotein</fullName>
    </recommendedName>
</protein>
<proteinExistence type="predicted"/>
<reference evidence="3" key="1">
    <citation type="journal article" date="2020" name="MBio">
        <title>Horizontal gene transfer to a defensive symbiont with a reduced genome amongst a multipartite beetle microbiome.</title>
        <authorList>
            <person name="Waterworth S.C."/>
            <person name="Florez L.V."/>
            <person name="Rees E.R."/>
            <person name="Hertweck C."/>
            <person name="Kaltenpoth M."/>
            <person name="Kwan J.C."/>
        </authorList>
    </citation>
    <scope>NUCLEOTIDE SEQUENCE [LARGE SCALE GENOMIC DNA]</scope>
</reference>
<name>A0A833PHN1_ACIBZ</name>
<dbReference type="AlphaFoldDB" id="A0A833PHN1"/>
<organism evidence="2 3">
    <name type="scientific">Acinetobacter bereziniae</name>
    <name type="common">Acinetobacter genomosp. 10</name>
    <dbReference type="NCBI Taxonomy" id="106648"/>
    <lineage>
        <taxon>Bacteria</taxon>
        <taxon>Pseudomonadati</taxon>
        <taxon>Pseudomonadota</taxon>
        <taxon>Gammaproteobacteria</taxon>
        <taxon>Moraxellales</taxon>
        <taxon>Moraxellaceae</taxon>
        <taxon>Acinetobacter</taxon>
    </lineage>
</organism>
<gene>
    <name evidence="2" type="ORF">GAK29_01289</name>
</gene>
<comment type="caution">
    <text evidence="2">The sequence shown here is derived from an EMBL/GenBank/DDBJ whole genome shotgun (WGS) entry which is preliminary data.</text>
</comment>
<evidence type="ECO:0000313" key="2">
    <source>
        <dbReference type="EMBL" id="KAF1026441.1"/>
    </source>
</evidence>
<dbReference type="Proteomes" id="UP000490535">
    <property type="component" value="Unassembled WGS sequence"/>
</dbReference>
<dbReference type="PROSITE" id="PS51257">
    <property type="entry name" value="PROKAR_LIPOPROTEIN"/>
    <property type="match status" value="1"/>
</dbReference>
<feature type="region of interest" description="Disordered" evidence="1">
    <location>
        <begin position="21"/>
        <end position="51"/>
    </location>
</feature>
<evidence type="ECO:0000256" key="1">
    <source>
        <dbReference type="SAM" id="MobiDB-lite"/>
    </source>
</evidence>
<evidence type="ECO:0000313" key="3">
    <source>
        <dbReference type="Proteomes" id="UP000490535"/>
    </source>
</evidence>
<accession>A0A833PHN1</accession>